<accession>A0A644ZVL8</accession>
<organism evidence="1">
    <name type="scientific">bioreactor metagenome</name>
    <dbReference type="NCBI Taxonomy" id="1076179"/>
    <lineage>
        <taxon>unclassified sequences</taxon>
        <taxon>metagenomes</taxon>
        <taxon>ecological metagenomes</taxon>
    </lineage>
</organism>
<evidence type="ECO:0000313" key="1">
    <source>
        <dbReference type="EMBL" id="MPM44807.1"/>
    </source>
</evidence>
<reference evidence="1" key="1">
    <citation type="submission" date="2019-08" db="EMBL/GenBank/DDBJ databases">
        <authorList>
            <person name="Kucharzyk K."/>
            <person name="Murdoch R.W."/>
            <person name="Higgins S."/>
            <person name="Loffler F."/>
        </authorList>
    </citation>
    <scope>NUCLEOTIDE SEQUENCE</scope>
</reference>
<protein>
    <submittedName>
        <fullName evidence="1">Uncharacterized protein</fullName>
    </submittedName>
</protein>
<sequence>MLDNEMDSGQESRIRELMARIEESLPGQLDLSPRHYFQNEM</sequence>
<dbReference type="EMBL" id="VSSQ01010627">
    <property type="protein sequence ID" value="MPM44807.1"/>
    <property type="molecule type" value="Genomic_DNA"/>
</dbReference>
<name>A0A644ZVL8_9ZZZZ</name>
<comment type="caution">
    <text evidence="1">The sequence shown here is derived from an EMBL/GenBank/DDBJ whole genome shotgun (WGS) entry which is preliminary data.</text>
</comment>
<proteinExistence type="predicted"/>
<gene>
    <name evidence="1" type="ORF">SDC9_91489</name>
</gene>
<dbReference type="AlphaFoldDB" id="A0A644ZVL8"/>